<dbReference type="GO" id="GO:0016020">
    <property type="term" value="C:membrane"/>
    <property type="evidence" value="ECO:0007669"/>
    <property type="project" value="UniProtKB-SubCell"/>
</dbReference>
<accession>E6QIM2</accession>
<feature type="transmembrane region" description="Helical" evidence="5">
    <location>
        <begin position="6"/>
        <end position="38"/>
    </location>
</feature>
<keyword evidence="2 5" id="KW-0812">Transmembrane</keyword>
<proteinExistence type="predicted"/>
<gene>
    <name evidence="6" type="ORF">CARN6_0399</name>
</gene>
<dbReference type="GO" id="GO:0009403">
    <property type="term" value="P:toxin biosynthetic process"/>
    <property type="evidence" value="ECO:0007669"/>
    <property type="project" value="InterPro"/>
</dbReference>
<dbReference type="InterPro" id="IPR003825">
    <property type="entry name" value="Colicin-V_CvpA"/>
</dbReference>
<evidence type="ECO:0000256" key="1">
    <source>
        <dbReference type="ARBA" id="ARBA00004141"/>
    </source>
</evidence>
<organism evidence="6">
    <name type="scientific">mine drainage metagenome</name>
    <dbReference type="NCBI Taxonomy" id="410659"/>
    <lineage>
        <taxon>unclassified sequences</taxon>
        <taxon>metagenomes</taxon>
        <taxon>ecological metagenomes</taxon>
    </lineage>
</organism>
<reference evidence="6" key="1">
    <citation type="submission" date="2009-10" db="EMBL/GenBank/DDBJ databases">
        <title>Diversity of trophic interactions inside an arsenic-rich microbial ecosystem.</title>
        <authorList>
            <person name="Bertin P.N."/>
            <person name="Heinrich-Salmeron A."/>
            <person name="Pelletier E."/>
            <person name="Goulhen-Chollet F."/>
            <person name="Arsene-Ploetze F."/>
            <person name="Gallien S."/>
            <person name="Calteau A."/>
            <person name="Vallenet D."/>
            <person name="Casiot C."/>
            <person name="Chane-Woon-Ming B."/>
            <person name="Giloteaux L."/>
            <person name="Barakat M."/>
            <person name="Bonnefoy V."/>
            <person name="Bruneel O."/>
            <person name="Chandler M."/>
            <person name="Cleiss J."/>
            <person name="Duran R."/>
            <person name="Elbaz-Poulichet F."/>
            <person name="Fonknechten N."/>
            <person name="Lauga B."/>
            <person name="Mornico D."/>
            <person name="Ortet P."/>
            <person name="Schaeffer C."/>
            <person name="Siguier P."/>
            <person name="Alexander Thil Smith A."/>
            <person name="Van Dorsselaer A."/>
            <person name="Weissenbach J."/>
            <person name="Medigue C."/>
            <person name="Le Paslier D."/>
        </authorList>
    </citation>
    <scope>NUCLEOTIDE SEQUENCE</scope>
</reference>
<evidence type="ECO:0000256" key="5">
    <source>
        <dbReference type="SAM" id="Phobius"/>
    </source>
</evidence>
<dbReference type="PANTHER" id="PTHR37306">
    <property type="entry name" value="COLICIN V PRODUCTION PROTEIN"/>
    <property type="match status" value="1"/>
</dbReference>
<protein>
    <recommendedName>
        <fullName evidence="7">Colicin V production protein</fullName>
    </recommendedName>
</protein>
<keyword evidence="3 5" id="KW-1133">Transmembrane helix</keyword>
<feature type="transmembrane region" description="Helical" evidence="5">
    <location>
        <begin position="100"/>
        <end position="125"/>
    </location>
</feature>
<name>E6QIM2_9ZZZZ</name>
<evidence type="ECO:0008006" key="7">
    <source>
        <dbReference type="Google" id="ProtNLM"/>
    </source>
</evidence>
<keyword evidence="4 5" id="KW-0472">Membrane</keyword>
<evidence type="ECO:0000256" key="3">
    <source>
        <dbReference type="ARBA" id="ARBA00022989"/>
    </source>
</evidence>
<evidence type="ECO:0000256" key="4">
    <source>
        <dbReference type="ARBA" id="ARBA00023136"/>
    </source>
</evidence>
<evidence type="ECO:0000256" key="2">
    <source>
        <dbReference type="ARBA" id="ARBA00022692"/>
    </source>
</evidence>
<feature type="transmembrane region" description="Helical" evidence="5">
    <location>
        <begin position="59"/>
        <end position="80"/>
    </location>
</feature>
<sequence>MNLIDFVMIVVFAFSVFSGYHSGIVRSLVSIIGLIAGIEFASRNYFRFAKELAPMVHSLPLSQAIWFVLQVIIVMIAFGMVGNIIQNEIQWMELTKIDKVAGVVFGAIRGVGLTAVCIFVMAAFYSTSDELSTALLPKYILGPTEVLSNLTTDALRQRILTGLQALEPQVPNTSGNPDNAS</sequence>
<dbReference type="PANTHER" id="PTHR37306:SF1">
    <property type="entry name" value="COLICIN V PRODUCTION PROTEIN"/>
    <property type="match status" value="1"/>
</dbReference>
<dbReference type="Pfam" id="PF02674">
    <property type="entry name" value="Colicin_V"/>
    <property type="match status" value="1"/>
</dbReference>
<dbReference type="AlphaFoldDB" id="E6QIM2"/>
<comment type="caution">
    <text evidence="6">The sequence shown here is derived from an EMBL/GenBank/DDBJ whole genome shotgun (WGS) entry which is preliminary data.</text>
</comment>
<evidence type="ECO:0000313" key="6">
    <source>
        <dbReference type="EMBL" id="CBI07088.1"/>
    </source>
</evidence>
<comment type="subcellular location">
    <subcellularLocation>
        <location evidence="1">Membrane</location>
        <topology evidence="1">Multi-pass membrane protein</topology>
    </subcellularLocation>
</comment>
<dbReference type="EMBL" id="CABQ01000061">
    <property type="protein sequence ID" value="CBI07088.1"/>
    <property type="molecule type" value="Genomic_DNA"/>
</dbReference>